<organism evidence="2 3">
    <name type="scientific">Natrinema pallidum DSM 3751</name>
    <dbReference type="NCBI Taxonomy" id="1227495"/>
    <lineage>
        <taxon>Archaea</taxon>
        <taxon>Methanobacteriati</taxon>
        <taxon>Methanobacteriota</taxon>
        <taxon>Stenosarchaea group</taxon>
        <taxon>Halobacteria</taxon>
        <taxon>Halobacteriales</taxon>
        <taxon>Natrialbaceae</taxon>
        <taxon>Natrinema</taxon>
    </lineage>
</organism>
<keyword evidence="1" id="KW-1133">Transmembrane helix</keyword>
<feature type="transmembrane region" description="Helical" evidence="1">
    <location>
        <begin position="12"/>
        <end position="30"/>
    </location>
</feature>
<comment type="caution">
    <text evidence="2">The sequence shown here is derived from an EMBL/GenBank/DDBJ whole genome shotgun (WGS) entry which is preliminary data.</text>
</comment>
<dbReference type="Proteomes" id="UP000011618">
    <property type="component" value="Unassembled WGS sequence"/>
</dbReference>
<keyword evidence="1" id="KW-0812">Transmembrane</keyword>
<proteinExistence type="predicted"/>
<dbReference type="RefSeq" id="WP_006186510.1">
    <property type="nucleotide sequence ID" value="NZ_AOII01000088.1"/>
</dbReference>
<evidence type="ECO:0000313" key="3">
    <source>
        <dbReference type="Proteomes" id="UP000011618"/>
    </source>
</evidence>
<reference evidence="2 3" key="1">
    <citation type="journal article" date="2014" name="PLoS Genet.">
        <title>Phylogenetically driven sequencing of extremely halophilic archaea reveals strategies for static and dynamic osmo-response.</title>
        <authorList>
            <person name="Becker E.A."/>
            <person name="Seitzer P.M."/>
            <person name="Tritt A."/>
            <person name="Larsen D."/>
            <person name="Krusor M."/>
            <person name="Yao A.I."/>
            <person name="Wu D."/>
            <person name="Madern D."/>
            <person name="Eisen J.A."/>
            <person name="Darling A.E."/>
            <person name="Facciotti M.T."/>
        </authorList>
    </citation>
    <scope>NUCLEOTIDE SEQUENCE [LARGE SCALE GENOMIC DNA]</scope>
    <source>
        <strain evidence="2 3">DSM 3751</strain>
    </source>
</reference>
<protein>
    <submittedName>
        <fullName evidence="2">Uncharacterized protein</fullName>
    </submittedName>
</protein>
<name>L9YJV0_9EURY</name>
<dbReference type="AlphaFoldDB" id="L9YJV0"/>
<sequence length="88" mass="9411">MPFYSQRPYLYVFIGALAIWVVSDLSVGFRSRGRATASQDRGSKLAIAVAISGGTFGAALLPEVMPAPELPRSPAAFWIGITLWLSPA</sequence>
<accession>L9YJV0</accession>
<dbReference type="EMBL" id="AOII01000088">
    <property type="protein sequence ID" value="ELY74435.1"/>
    <property type="molecule type" value="Genomic_DNA"/>
</dbReference>
<dbReference type="eggNOG" id="arCOG03580">
    <property type="taxonomic scope" value="Archaea"/>
</dbReference>
<feature type="transmembrane region" description="Helical" evidence="1">
    <location>
        <begin position="42"/>
        <end position="61"/>
    </location>
</feature>
<evidence type="ECO:0000313" key="2">
    <source>
        <dbReference type="EMBL" id="ELY74435.1"/>
    </source>
</evidence>
<evidence type="ECO:0000256" key="1">
    <source>
        <dbReference type="SAM" id="Phobius"/>
    </source>
</evidence>
<gene>
    <name evidence="2" type="ORF">C487_14774</name>
</gene>
<keyword evidence="1" id="KW-0472">Membrane</keyword>